<organism evidence="1 2">
    <name type="scientific">Brevibacillus halotolerans</name>
    <dbReference type="NCBI Taxonomy" id="1507437"/>
    <lineage>
        <taxon>Bacteria</taxon>
        <taxon>Bacillati</taxon>
        <taxon>Bacillota</taxon>
        <taxon>Bacilli</taxon>
        <taxon>Bacillales</taxon>
        <taxon>Paenibacillaceae</taxon>
        <taxon>Brevibacillus</taxon>
    </lineage>
</organism>
<dbReference type="Pfam" id="PF08732">
    <property type="entry name" value="HIM1"/>
    <property type="match status" value="1"/>
</dbReference>
<dbReference type="InterPro" id="IPR036291">
    <property type="entry name" value="NAD(P)-bd_dom_sf"/>
</dbReference>
<gene>
    <name evidence="1" type="ORF">O0535_21285</name>
</gene>
<reference evidence="1" key="1">
    <citation type="submission" date="2022-09" db="EMBL/GenBank/DDBJ databases">
        <title>Genome analysis and characterization of larvicidal activity of Brevibacillus strains.</title>
        <authorList>
            <person name="Patrusheva E.V."/>
            <person name="Izotova A.O."/>
            <person name="Toshchakov S.V."/>
            <person name="Sineoky S.P."/>
        </authorList>
    </citation>
    <scope>NUCLEOTIDE SEQUENCE</scope>
    <source>
        <strain evidence="1">VKPM_B-13244</strain>
    </source>
</reference>
<keyword evidence="2" id="KW-1185">Reference proteome</keyword>
<dbReference type="InterPro" id="IPR014843">
    <property type="entry name" value="Him1/Fmp52"/>
</dbReference>
<evidence type="ECO:0000313" key="2">
    <source>
        <dbReference type="Proteomes" id="UP001067708"/>
    </source>
</evidence>
<name>A0ABT4I2G8_9BACL</name>
<dbReference type="PANTHER" id="PTHR14097">
    <property type="entry name" value="OXIDOREDUCTASE HTATIP2"/>
    <property type="match status" value="1"/>
</dbReference>
<evidence type="ECO:0000313" key="1">
    <source>
        <dbReference type="EMBL" id="MCZ0833248.1"/>
    </source>
</evidence>
<sequence length="236" mass="26545">MIKSERIVDMLQKKTALLAGASGLAGGHLLTFLLEAPEYERIYAIGRKALPIDHPKLEQAVLSFENLDQYDSLFSCEYIYCCLGTTRKKAKSKKQFQRVDYEYPLAMARLAKQQGAERFLLVSALGANVNSLFFYNQIKGKLERDIANLQLPTALFFRPSLLLGKRDEYRISEHLAGKLVPFLSPLLIGPLATYRAIPAEEVAYSMYQAAQQSIIGNHVYNSSLIHDMAQSRFSTS</sequence>
<dbReference type="PANTHER" id="PTHR14097:SF7">
    <property type="entry name" value="OXIDOREDUCTASE HTATIP2"/>
    <property type="match status" value="1"/>
</dbReference>
<dbReference type="Gene3D" id="3.40.50.720">
    <property type="entry name" value="NAD(P)-binding Rossmann-like Domain"/>
    <property type="match status" value="1"/>
</dbReference>
<dbReference type="SUPFAM" id="SSF51735">
    <property type="entry name" value="NAD(P)-binding Rossmann-fold domains"/>
    <property type="match status" value="1"/>
</dbReference>
<comment type="caution">
    <text evidence="1">The sequence shown here is derived from an EMBL/GenBank/DDBJ whole genome shotgun (WGS) entry which is preliminary data.</text>
</comment>
<dbReference type="Proteomes" id="UP001067708">
    <property type="component" value="Unassembled WGS sequence"/>
</dbReference>
<protein>
    <submittedName>
        <fullName evidence="1">NAD-dependent epimerase/dehydratase family protein</fullName>
    </submittedName>
</protein>
<proteinExistence type="predicted"/>
<dbReference type="RefSeq" id="WP_258418267.1">
    <property type="nucleotide sequence ID" value="NZ_JAPTNG010000021.1"/>
</dbReference>
<dbReference type="EMBL" id="JAPTNG010000021">
    <property type="protein sequence ID" value="MCZ0833248.1"/>
    <property type="molecule type" value="Genomic_DNA"/>
</dbReference>
<accession>A0ABT4I2G8</accession>